<dbReference type="PROSITE" id="PS00888">
    <property type="entry name" value="CNMP_BINDING_1"/>
    <property type="match status" value="1"/>
</dbReference>
<dbReference type="PROSITE" id="PS00889">
    <property type="entry name" value="CNMP_BINDING_2"/>
    <property type="match status" value="1"/>
</dbReference>
<evidence type="ECO:0000313" key="6">
    <source>
        <dbReference type="EMBL" id="GLQ53864.1"/>
    </source>
</evidence>
<dbReference type="InterPro" id="IPR004358">
    <property type="entry name" value="Sig_transdc_His_kin-like_C"/>
</dbReference>
<dbReference type="EMBL" id="BSNS01000007">
    <property type="protein sequence ID" value="GLQ53864.1"/>
    <property type="molecule type" value="Genomic_DNA"/>
</dbReference>
<dbReference type="Pfam" id="PF02518">
    <property type="entry name" value="HATPase_c"/>
    <property type="match status" value="1"/>
</dbReference>
<sequence>MTNASAQLRSLQESIRQLPLFSELSRSDVAELCRSSNRVFAAPGDVIIKEGAPGDSLFVILSGAVEISKMEGEQEIVLASRGPGEFLGEMSLLEQRPRTATARTVRQSELLEIGPEAFRKLLESNPTIASTVLRTMAVRLRSSEATLIQREKLASLGTLAAGLAHELNNPAAAIRRSSDYLREAFDTWRRLTADLQTLVLSETEAVRLSELERNISGCGSMRARDPALADEEDRLISELERLDVEEPWEIGPAMVAYGWTVERLADLLASFRPSNLRPVVKWLGSGLAVQQLIEEIQGSAEAISNIVRSVKSYAYLDQAPLKEIDLRASLEDTLMILNHKLKHGIEVVRDFEPDLPHVTAYAGELNQVWTNLIDNAVQAMDGTGTLELHARRIGDQVEIRIADSGPGIAPELHSRIFEPFFTTKPQGVGTGLGLHISYNIVVNRHRGRIDVASRPGRTEFRVLLPIRMAEVATGTSAAIVQRSEG</sequence>
<dbReference type="SUPFAM" id="SSF51206">
    <property type="entry name" value="cAMP-binding domain-like"/>
    <property type="match status" value="1"/>
</dbReference>
<dbReference type="SUPFAM" id="SSF55874">
    <property type="entry name" value="ATPase domain of HSP90 chaperone/DNA topoisomerase II/histidine kinase"/>
    <property type="match status" value="1"/>
</dbReference>
<keyword evidence="3" id="KW-0597">Phosphoprotein</keyword>
<dbReference type="PROSITE" id="PS50042">
    <property type="entry name" value="CNMP_BINDING_3"/>
    <property type="match status" value="1"/>
</dbReference>
<accession>A0ABQ5W219</accession>
<dbReference type="Gene3D" id="2.60.120.10">
    <property type="entry name" value="Jelly Rolls"/>
    <property type="match status" value="1"/>
</dbReference>
<evidence type="ECO:0000259" key="4">
    <source>
        <dbReference type="PROSITE" id="PS50042"/>
    </source>
</evidence>
<proteinExistence type="predicted"/>
<reference evidence="7" key="1">
    <citation type="journal article" date="2019" name="Int. J. Syst. Evol. Microbiol.">
        <title>The Global Catalogue of Microorganisms (GCM) 10K type strain sequencing project: providing services to taxonomists for standard genome sequencing and annotation.</title>
        <authorList>
            <consortium name="The Broad Institute Genomics Platform"/>
            <consortium name="The Broad Institute Genome Sequencing Center for Infectious Disease"/>
            <person name="Wu L."/>
            <person name="Ma J."/>
        </authorList>
    </citation>
    <scope>NUCLEOTIDE SEQUENCE [LARGE SCALE GENOMIC DNA]</scope>
    <source>
        <strain evidence="7">NBRC 112416</strain>
    </source>
</reference>
<evidence type="ECO:0000256" key="2">
    <source>
        <dbReference type="ARBA" id="ARBA00012438"/>
    </source>
</evidence>
<keyword evidence="6" id="KW-0808">Transferase</keyword>
<dbReference type="PANTHER" id="PTHR43065">
    <property type="entry name" value="SENSOR HISTIDINE KINASE"/>
    <property type="match status" value="1"/>
</dbReference>
<dbReference type="InterPro" id="IPR018490">
    <property type="entry name" value="cNMP-bd_dom_sf"/>
</dbReference>
<dbReference type="CDD" id="cd00082">
    <property type="entry name" value="HisKA"/>
    <property type="match status" value="1"/>
</dbReference>
<organism evidence="6 7">
    <name type="scientific">Devosia nitrariae</name>
    <dbReference type="NCBI Taxonomy" id="2071872"/>
    <lineage>
        <taxon>Bacteria</taxon>
        <taxon>Pseudomonadati</taxon>
        <taxon>Pseudomonadota</taxon>
        <taxon>Alphaproteobacteria</taxon>
        <taxon>Hyphomicrobiales</taxon>
        <taxon>Devosiaceae</taxon>
        <taxon>Devosia</taxon>
    </lineage>
</organism>
<evidence type="ECO:0000259" key="5">
    <source>
        <dbReference type="PROSITE" id="PS50109"/>
    </source>
</evidence>
<evidence type="ECO:0000256" key="3">
    <source>
        <dbReference type="ARBA" id="ARBA00022553"/>
    </source>
</evidence>
<dbReference type="Proteomes" id="UP001156691">
    <property type="component" value="Unassembled WGS sequence"/>
</dbReference>
<dbReference type="InterPro" id="IPR018488">
    <property type="entry name" value="cNMP-bd_CS"/>
</dbReference>
<evidence type="ECO:0000313" key="7">
    <source>
        <dbReference type="Proteomes" id="UP001156691"/>
    </source>
</evidence>
<dbReference type="SMART" id="SM00100">
    <property type="entry name" value="cNMP"/>
    <property type="match status" value="1"/>
</dbReference>
<dbReference type="InterPro" id="IPR005467">
    <property type="entry name" value="His_kinase_dom"/>
</dbReference>
<gene>
    <name evidence="6" type="ORF">GCM10010862_11230</name>
</gene>
<dbReference type="PRINTS" id="PR00344">
    <property type="entry name" value="BCTRLSENSOR"/>
</dbReference>
<dbReference type="Pfam" id="PF00027">
    <property type="entry name" value="cNMP_binding"/>
    <property type="match status" value="1"/>
</dbReference>
<dbReference type="InterPro" id="IPR036890">
    <property type="entry name" value="HATPase_C_sf"/>
</dbReference>
<dbReference type="RefSeq" id="WP_284339316.1">
    <property type="nucleotide sequence ID" value="NZ_BSNS01000007.1"/>
</dbReference>
<comment type="catalytic activity">
    <reaction evidence="1">
        <text>ATP + protein L-histidine = ADP + protein N-phospho-L-histidine.</text>
        <dbReference type="EC" id="2.7.13.3"/>
    </reaction>
</comment>
<dbReference type="SMART" id="SM00387">
    <property type="entry name" value="HATPase_c"/>
    <property type="match status" value="1"/>
</dbReference>
<keyword evidence="7" id="KW-1185">Reference proteome</keyword>
<feature type="domain" description="Cyclic nucleotide-binding" evidence="4">
    <location>
        <begin position="20"/>
        <end position="139"/>
    </location>
</feature>
<dbReference type="CDD" id="cd00038">
    <property type="entry name" value="CAP_ED"/>
    <property type="match status" value="1"/>
</dbReference>
<dbReference type="InterPro" id="IPR000595">
    <property type="entry name" value="cNMP-bd_dom"/>
</dbReference>
<comment type="caution">
    <text evidence="6">The sequence shown here is derived from an EMBL/GenBank/DDBJ whole genome shotgun (WGS) entry which is preliminary data.</text>
</comment>
<dbReference type="Gene3D" id="1.10.287.130">
    <property type="match status" value="1"/>
</dbReference>
<dbReference type="PANTHER" id="PTHR43065:SF48">
    <property type="entry name" value="HISTIDINE KINASE"/>
    <property type="match status" value="1"/>
</dbReference>
<keyword evidence="6" id="KW-0418">Kinase</keyword>
<dbReference type="EC" id="2.7.13.3" evidence="2"/>
<dbReference type="InterPro" id="IPR003594">
    <property type="entry name" value="HATPase_dom"/>
</dbReference>
<protein>
    <recommendedName>
        <fullName evidence="2">histidine kinase</fullName>
        <ecNumber evidence="2">2.7.13.3</ecNumber>
    </recommendedName>
</protein>
<name>A0ABQ5W219_9HYPH</name>
<evidence type="ECO:0000256" key="1">
    <source>
        <dbReference type="ARBA" id="ARBA00000085"/>
    </source>
</evidence>
<feature type="domain" description="Histidine kinase" evidence="5">
    <location>
        <begin position="290"/>
        <end position="468"/>
    </location>
</feature>
<dbReference type="PROSITE" id="PS50109">
    <property type="entry name" value="HIS_KIN"/>
    <property type="match status" value="1"/>
</dbReference>
<dbReference type="InterPro" id="IPR036097">
    <property type="entry name" value="HisK_dim/P_sf"/>
</dbReference>
<dbReference type="GO" id="GO:0016301">
    <property type="term" value="F:kinase activity"/>
    <property type="evidence" value="ECO:0007669"/>
    <property type="project" value="UniProtKB-KW"/>
</dbReference>
<dbReference type="Gene3D" id="3.30.565.10">
    <property type="entry name" value="Histidine kinase-like ATPase, C-terminal domain"/>
    <property type="match status" value="1"/>
</dbReference>
<dbReference type="SUPFAM" id="SSF47384">
    <property type="entry name" value="Homodimeric domain of signal transducing histidine kinase"/>
    <property type="match status" value="1"/>
</dbReference>
<dbReference type="InterPro" id="IPR003661">
    <property type="entry name" value="HisK_dim/P_dom"/>
</dbReference>
<dbReference type="InterPro" id="IPR014710">
    <property type="entry name" value="RmlC-like_jellyroll"/>
</dbReference>